<dbReference type="InterPro" id="IPR050251">
    <property type="entry name" value="HpcH-HpaI_aldolase"/>
</dbReference>
<evidence type="ECO:0000313" key="6">
    <source>
        <dbReference type="Proteomes" id="UP000186108"/>
    </source>
</evidence>
<evidence type="ECO:0000259" key="4">
    <source>
        <dbReference type="Pfam" id="PF03328"/>
    </source>
</evidence>
<dbReference type="Gene3D" id="3.20.20.60">
    <property type="entry name" value="Phosphoenolpyruvate-binding domains"/>
    <property type="match status" value="1"/>
</dbReference>
<dbReference type="GO" id="GO:0046872">
    <property type="term" value="F:metal ion binding"/>
    <property type="evidence" value="ECO:0007669"/>
    <property type="project" value="UniProtKB-KW"/>
</dbReference>
<accession>A0A1B1KF01</accession>
<organism evidence="5 6">
    <name type="scientific">Rhodococcus opacus</name>
    <name type="common">Nocardia opaca</name>
    <dbReference type="NCBI Taxonomy" id="37919"/>
    <lineage>
        <taxon>Bacteria</taxon>
        <taxon>Bacillati</taxon>
        <taxon>Actinomycetota</taxon>
        <taxon>Actinomycetes</taxon>
        <taxon>Mycobacteriales</taxon>
        <taxon>Nocardiaceae</taxon>
        <taxon>Rhodococcus</taxon>
    </lineage>
</organism>
<evidence type="ECO:0000256" key="2">
    <source>
        <dbReference type="ARBA" id="ARBA00022723"/>
    </source>
</evidence>
<dbReference type="PATRIC" id="fig|37919.13.peg.6855"/>
<dbReference type="InterPro" id="IPR040442">
    <property type="entry name" value="Pyrv_kinase-like_dom_sf"/>
</dbReference>
<dbReference type="PANTHER" id="PTHR30502:SF0">
    <property type="entry name" value="PHOSPHOENOLPYRUVATE CARBOXYLASE FAMILY PROTEIN"/>
    <property type="match status" value="1"/>
</dbReference>
<dbReference type="PANTHER" id="PTHR30502">
    <property type="entry name" value="2-KETO-3-DEOXY-L-RHAMNONATE ALDOLASE"/>
    <property type="match status" value="1"/>
</dbReference>
<feature type="domain" description="HpcH/HpaI aldolase/citrate lyase" evidence="4">
    <location>
        <begin position="25"/>
        <end position="227"/>
    </location>
</feature>
<dbReference type="RefSeq" id="WP_065492471.1">
    <property type="nucleotide sequence ID" value="NZ_CP009111.1"/>
</dbReference>
<name>A0A1B1KF01_RHOOP</name>
<dbReference type="SUPFAM" id="SSF51621">
    <property type="entry name" value="Phosphoenolpyruvate/pyruvate domain"/>
    <property type="match status" value="1"/>
</dbReference>
<keyword evidence="3" id="KW-0456">Lyase</keyword>
<gene>
    <name evidence="5" type="primary">hpaI</name>
    <name evidence="5" type="ORF">R1CP_32725</name>
</gene>
<keyword evidence="2" id="KW-0479">Metal-binding</keyword>
<dbReference type="Pfam" id="PF03328">
    <property type="entry name" value="HpcH_HpaI"/>
    <property type="match status" value="1"/>
</dbReference>
<dbReference type="Proteomes" id="UP000186108">
    <property type="component" value="Chromosome"/>
</dbReference>
<dbReference type="AlphaFoldDB" id="A0A1B1KF01"/>
<dbReference type="GO" id="GO:0005737">
    <property type="term" value="C:cytoplasm"/>
    <property type="evidence" value="ECO:0007669"/>
    <property type="project" value="TreeGrafter"/>
</dbReference>
<dbReference type="GO" id="GO:0016832">
    <property type="term" value="F:aldehyde-lyase activity"/>
    <property type="evidence" value="ECO:0007669"/>
    <property type="project" value="TreeGrafter"/>
</dbReference>
<proteinExistence type="inferred from homology"/>
<dbReference type="InterPro" id="IPR005000">
    <property type="entry name" value="Aldolase/citrate-lyase_domain"/>
</dbReference>
<sequence>MTGRMKERLAAGEQLLGVLVRMPAEELVEMAGVSGIDYVLIDCEHGPADLIPLRQHITAAQLHGMDVLVRVGQNEPALIQRVLDHGATGIVVPHVDDAEQAADVVRTARYAPVGDRGFATYGRAGRFGSVSVADHLTADAEGTVVIVMVESETGCRNVDDIVSVPGVDGVMGGPADLAVSLGVAGPSDPSVVGALDTVRAAVTAGGRVWLEIVSGEKRAQEAFDAGAGLVVINLSHVLMELFGALRRIR</sequence>
<evidence type="ECO:0000313" key="5">
    <source>
        <dbReference type="EMBL" id="ANS31168.1"/>
    </source>
</evidence>
<protein>
    <submittedName>
        <fullName evidence="5">2,4-dihydroxyhept-2-ene-1,7-dioic acid aldolase</fullName>
    </submittedName>
</protein>
<dbReference type="InterPro" id="IPR015813">
    <property type="entry name" value="Pyrv/PenolPyrv_kinase-like_dom"/>
</dbReference>
<dbReference type="EMBL" id="CP009111">
    <property type="protein sequence ID" value="ANS31168.1"/>
    <property type="molecule type" value="Genomic_DNA"/>
</dbReference>
<reference evidence="5 6" key="1">
    <citation type="submission" date="2014-07" db="EMBL/GenBank/DDBJ databases">
        <authorList>
            <person name="Zhang J.E."/>
            <person name="Yang H."/>
            <person name="Guo J."/>
            <person name="Deng Z."/>
            <person name="Luo H."/>
            <person name="Luo M."/>
            <person name="Zhao B."/>
        </authorList>
    </citation>
    <scope>NUCLEOTIDE SEQUENCE [LARGE SCALE GENOMIC DNA]</scope>
    <source>
        <strain evidence="5 6">1CP</strain>
    </source>
</reference>
<evidence type="ECO:0000256" key="1">
    <source>
        <dbReference type="ARBA" id="ARBA00005568"/>
    </source>
</evidence>
<comment type="similarity">
    <text evidence="1">Belongs to the HpcH/HpaI aldolase family.</text>
</comment>
<evidence type="ECO:0000256" key="3">
    <source>
        <dbReference type="ARBA" id="ARBA00023239"/>
    </source>
</evidence>